<dbReference type="InterPro" id="IPR021124">
    <property type="entry name" value="CRISPR-assoc_prot_Cas5"/>
</dbReference>
<dbReference type="EMBL" id="CAKLPY010000006">
    <property type="protein sequence ID" value="CAH0997765.1"/>
    <property type="molecule type" value="Genomic_DNA"/>
</dbReference>
<dbReference type="InterPro" id="IPR013422">
    <property type="entry name" value="CRISPR-assoc_prot_Cas5_N"/>
</dbReference>
<evidence type="ECO:0008006" key="4">
    <source>
        <dbReference type="Google" id="ProtNLM"/>
    </source>
</evidence>
<keyword evidence="3" id="KW-1185">Reference proteome</keyword>
<name>A0ABN8EXF5_9BACT</name>
<dbReference type="Pfam" id="PF09704">
    <property type="entry name" value="Cas_Cas5d"/>
    <property type="match status" value="1"/>
</dbReference>
<protein>
    <recommendedName>
        <fullName evidence="4">CRISPR-associated protein Cas5</fullName>
    </recommendedName>
</protein>
<sequence>MQAIQIIVKGNWGHFKRPETNNNPLTHDFITKTALIGMIGAVLGYEREEMKSLFPQLSDDLLYGVELLQPVKKISWGFTSRTAFKPWESGTPKYFEFLKNPSFKILIALKEDNKSAAIFTQFMNAIKQEEAFFTPVLGWHNCPADLSWNSEGSVQYFQEKGKKIEMKCFVSNQHAIKMEGTEIFRLGFENIPTYQNNDFWNLPERYEKVIYPDAGNAIKVEGAFYQYSQNNEKETWWLI</sequence>
<proteinExistence type="predicted"/>
<gene>
    <name evidence="2" type="ORF">EMA8858_03899</name>
</gene>
<comment type="caution">
    <text evidence="2">The sequence shown here is derived from an EMBL/GenBank/DDBJ whole genome shotgun (WGS) entry which is preliminary data.</text>
</comment>
<dbReference type="RefSeq" id="WP_238808572.1">
    <property type="nucleotide sequence ID" value="NZ_CAKLPY010000006.1"/>
</dbReference>
<keyword evidence="1" id="KW-0051">Antiviral defense</keyword>
<dbReference type="Gene3D" id="3.30.70.2660">
    <property type="match status" value="1"/>
</dbReference>
<evidence type="ECO:0000313" key="3">
    <source>
        <dbReference type="Proteomes" id="UP000837932"/>
    </source>
</evidence>
<evidence type="ECO:0000313" key="2">
    <source>
        <dbReference type="EMBL" id="CAH0997765.1"/>
    </source>
</evidence>
<accession>A0ABN8EXF5</accession>
<dbReference type="NCBIfam" id="TIGR02593">
    <property type="entry name" value="CRISPR_cas5"/>
    <property type="match status" value="1"/>
</dbReference>
<organism evidence="2 3">
    <name type="scientific">Emticicia aquatica</name>
    <dbReference type="NCBI Taxonomy" id="1681835"/>
    <lineage>
        <taxon>Bacteria</taxon>
        <taxon>Pseudomonadati</taxon>
        <taxon>Bacteroidota</taxon>
        <taxon>Cytophagia</taxon>
        <taxon>Cytophagales</taxon>
        <taxon>Leadbetterellaceae</taxon>
        <taxon>Emticicia</taxon>
    </lineage>
</organism>
<reference evidence="2" key="1">
    <citation type="submission" date="2021-12" db="EMBL/GenBank/DDBJ databases">
        <authorList>
            <person name="Rodrigo-Torres L."/>
            <person name="Arahal R. D."/>
            <person name="Lucena T."/>
        </authorList>
    </citation>
    <scope>NUCLEOTIDE SEQUENCE</scope>
    <source>
        <strain evidence="2">CECT 8858</strain>
    </source>
</reference>
<evidence type="ECO:0000256" key="1">
    <source>
        <dbReference type="ARBA" id="ARBA00023118"/>
    </source>
</evidence>
<dbReference type="Proteomes" id="UP000837932">
    <property type="component" value="Unassembled WGS sequence"/>
</dbReference>